<name>G4TEA3_SERID</name>
<protein>
    <submittedName>
        <fullName evidence="3">Uncharacterized protein</fullName>
    </submittedName>
</protein>
<dbReference type="OrthoDB" id="2678231at2759"/>
<feature type="coiled-coil region" evidence="1">
    <location>
        <begin position="198"/>
        <end position="239"/>
    </location>
</feature>
<dbReference type="AlphaFoldDB" id="G4TEA3"/>
<dbReference type="HOGENOM" id="CLU_1098854_0_0_1"/>
<reference evidence="3 4" key="1">
    <citation type="journal article" date="2011" name="PLoS Pathog.">
        <title>Endophytic Life Strategies Decoded by Genome and Transcriptome Analyses of the Mutualistic Root Symbiont Piriformospora indica.</title>
        <authorList>
            <person name="Zuccaro A."/>
            <person name="Lahrmann U."/>
            <person name="Guldener U."/>
            <person name="Langen G."/>
            <person name="Pfiffi S."/>
            <person name="Biedenkopf D."/>
            <person name="Wong P."/>
            <person name="Samans B."/>
            <person name="Grimm C."/>
            <person name="Basiewicz M."/>
            <person name="Murat C."/>
            <person name="Martin F."/>
            <person name="Kogel K.H."/>
        </authorList>
    </citation>
    <scope>NUCLEOTIDE SEQUENCE [LARGE SCALE GENOMIC DNA]</scope>
    <source>
        <strain evidence="3 4">DSM 11827</strain>
    </source>
</reference>
<evidence type="ECO:0000313" key="3">
    <source>
        <dbReference type="EMBL" id="CCA69646.1"/>
    </source>
</evidence>
<dbReference type="Proteomes" id="UP000007148">
    <property type="component" value="Unassembled WGS sequence"/>
</dbReference>
<comment type="caution">
    <text evidence="3">The sequence shown here is derived from an EMBL/GenBank/DDBJ whole genome shotgun (WGS) entry which is preliminary data.</text>
</comment>
<evidence type="ECO:0000256" key="2">
    <source>
        <dbReference type="SAM" id="MobiDB-lite"/>
    </source>
</evidence>
<feature type="region of interest" description="Disordered" evidence="2">
    <location>
        <begin position="1"/>
        <end position="69"/>
    </location>
</feature>
<dbReference type="EMBL" id="CAFZ01000060">
    <property type="protein sequence ID" value="CCA69646.1"/>
    <property type="molecule type" value="Genomic_DNA"/>
</dbReference>
<dbReference type="InParanoid" id="G4TEA3"/>
<evidence type="ECO:0000313" key="4">
    <source>
        <dbReference type="Proteomes" id="UP000007148"/>
    </source>
</evidence>
<evidence type="ECO:0000256" key="1">
    <source>
        <dbReference type="SAM" id="Coils"/>
    </source>
</evidence>
<organism evidence="3 4">
    <name type="scientific">Serendipita indica (strain DSM 11827)</name>
    <name type="common">Root endophyte fungus</name>
    <name type="synonym">Piriformospora indica</name>
    <dbReference type="NCBI Taxonomy" id="1109443"/>
    <lineage>
        <taxon>Eukaryota</taxon>
        <taxon>Fungi</taxon>
        <taxon>Dikarya</taxon>
        <taxon>Basidiomycota</taxon>
        <taxon>Agaricomycotina</taxon>
        <taxon>Agaricomycetes</taxon>
        <taxon>Sebacinales</taxon>
        <taxon>Serendipitaceae</taxon>
        <taxon>Serendipita</taxon>
    </lineage>
</organism>
<feature type="compositionally biased region" description="Polar residues" evidence="2">
    <location>
        <begin position="16"/>
        <end position="26"/>
    </location>
</feature>
<proteinExistence type="predicted"/>
<keyword evidence="4" id="KW-1185">Reference proteome</keyword>
<dbReference type="OMA" id="FNDGCKG"/>
<gene>
    <name evidence="3" type="ORF">PIIN_03585</name>
</gene>
<accession>G4TEA3</accession>
<sequence>MRDLQRSGGQRKTAHRQTLFSHSTALQRGRQRVSWAGADETTLFTPPRDDNQDEDMEDEQSSEGEDWEDGATLVSRLMNVDPDAQEAGIEELEETVDALKVPFAKVGQALKNDLIEALVPTLSHIKKTHDDIASGPDKHFEDAISKFHEYSVTYSNAVMGYHEQFEQAQLQTQELTIELFKKLKSAYKRQEELRSEFLTRLKAKVQETLLELNEFDDEVDKMEARVQARLKEIRKVKERNKKEDLMKLLQLDD</sequence>
<feature type="compositionally biased region" description="Acidic residues" evidence="2">
    <location>
        <begin position="51"/>
        <end position="69"/>
    </location>
</feature>
<keyword evidence="1" id="KW-0175">Coiled coil</keyword>